<dbReference type="AlphaFoldDB" id="A0AAD4NTK0"/>
<organism evidence="2 3">
    <name type="scientific">Alternaria panax</name>
    <dbReference type="NCBI Taxonomy" id="48097"/>
    <lineage>
        <taxon>Eukaryota</taxon>
        <taxon>Fungi</taxon>
        <taxon>Dikarya</taxon>
        <taxon>Ascomycota</taxon>
        <taxon>Pezizomycotina</taxon>
        <taxon>Dothideomycetes</taxon>
        <taxon>Pleosporomycetidae</taxon>
        <taxon>Pleosporales</taxon>
        <taxon>Pleosporineae</taxon>
        <taxon>Pleosporaceae</taxon>
        <taxon>Alternaria</taxon>
        <taxon>Alternaria sect. Panax</taxon>
    </lineage>
</organism>
<dbReference type="InterPro" id="IPR010730">
    <property type="entry name" value="HET"/>
</dbReference>
<reference evidence="2" key="1">
    <citation type="submission" date="2021-07" db="EMBL/GenBank/DDBJ databases">
        <title>Genome Resource of American Ginseng Black Spot Pathogen Alternaria panax.</title>
        <authorList>
            <person name="Qiu C."/>
            <person name="Wang W."/>
            <person name="Liu Z."/>
        </authorList>
    </citation>
    <scope>NUCLEOTIDE SEQUENCE</scope>
    <source>
        <strain evidence="2">BNCC115425</strain>
    </source>
</reference>
<dbReference type="Pfam" id="PF06985">
    <property type="entry name" value="HET"/>
    <property type="match status" value="1"/>
</dbReference>
<evidence type="ECO:0000313" key="2">
    <source>
        <dbReference type="EMBL" id="KAG9193749.1"/>
    </source>
</evidence>
<feature type="domain" description="Heterokaryon incompatibility" evidence="1">
    <location>
        <begin position="50"/>
        <end position="205"/>
    </location>
</feature>
<name>A0AAD4NTK0_9PLEO</name>
<keyword evidence="3" id="KW-1185">Reference proteome</keyword>
<gene>
    <name evidence="2" type="ORF">G6011_03784</name>
</gene>
<dbReference type="EMBL" id="JAANER010000002">
    <property type="protein sequence ID" value="KAG9193749.1"/>
    <property type="molecule type" value="Genomic_DNA"/>
</dbReference>
<evidence type="ECO:0000313" key="3">
    <source>
        <dbReference type="Proteomes" id="UP001199106"/>
    </source>
</evidence>
<dbReference type="InterPro" id="IPR052895">
    <property type="entry name" value="HetReg/Transcr_Mod"/>
</dbReference>
<dbReference type="PANTHER" id="PTHR24148">
    <property type="entry name" value="ANKYRIN REPEAT DOMAIN-CONTAINING PROTEIN 39 HOMOLOG-RELATED"/>
    <property type="match status" value="1"/>
</dbReference>
<proteinExistence type="predicted"/>
<accession>A0AAD4NTK0</accession>
<comment type="caution">
    <text evidence="2">The sequence shown here is derived from an EMBL/GenBank/DDBJ whole genome shotgun (WGS) entry which is preliminary data.</text>
</comment>
<dbReference type="Proteomes" id="UP001199106">
    <property type="component" value="Unassembled WGS sequence"/>
</dbReference>
<evidence type="ECO:0000259" key="1">
    <source>
        <dbReference type="Pfam" id="PF06985"/>
    </source>
</evidence>
<protein>
    <recommendedName>
        <fullName evidence="1">Heterokaryon incompatibility domain-containing protein</fullName>
    </recommendedName>
</protein>
<sequence length="513" mass="58592">MISHTFHEEFPLPSDEKSIRVLRIKPGIKGTAIEASLFKIDLNDPNRAPYTTLSYTWGDSTTIAHVQVNEEVVGVGGNLFQALQHIRSPDVPIVIWVDAICIDQTDNAEKSHQVSHMDLVYRLCDQVYIWLGLPDGSIPVESNPFALVEHFAANKHFYNLPGYRKDNSTKTWACDTSNKDFTSLWKGFGLVARSPWWHRAWTVQEAVLPAKAMVVCGIWRIPWESFDLYKSNKLKHIFNNTRACCADAYEAIGVDPLFLMDQVMGYVATLKRSRRGTRRFKTFSDVSFAYMNRQCFNPRDKIYSLLGFADSATIRLSPDYAKEVSDVYVEAFCKMLEEIDMSPRCLLGEGFNSERFNLPSWVRDFSAVFDPRSQHRRAQMDYHLFKACGDLSGKLEVKDQNKIVTHGVLIDRVKALAMWTWCSQPENFKEILDDWRRTCDDNGVPVRSDQTDHVFARVLCGGVTHQDDGRPKLLEDIDLPDNSEWSEFLATGNGLALCRKHRIACATALDRKR</sequence>
<dbReference type="PANTHER" id="PTHR24148:SF82">
    <property type="entry name" value="HETEROKARYON INCOMPATIBILITY DOMAIN-CONTAINING PROTEIN"/>
    <property type="match status" value="1"/>
</dbReference>